<evidence type="ECO:0000313" key="9">
    <source>
        <dbReference type="EMBL" id="TMW59582.1"/>
    </source>
</evidence>
<comment type="subcellular location">
    <subcellularLocation>
        <location evidence="1">Membrane</location>
        <topology evidence="1">Multi-pass membrane protein</topology>
    </subcellularLocation>
</comment>
<dbReference type="GO" id="GO:0005886">
    <property type="term" value="C:plasma membrane"/>
    <property type="evidence" value="ECO:0007669"/>
    <property type="project" value="TreeGrafter"/>
</dbReference>
<keyword evidence="6 8" id="KW-0472">Membrane</keyword>
<dbReference type="PRINTS" id="PR02019">
    <property type="entry name" value="AQUAPORIN7"/>
</dbReference>
<feature type="transmembrane region" description="Helical" evidence="8">
    <location>
        <begin position="176"/>
        <end position="199"/>
    </location>
</feature>
<protein>
    <recommendedName>
        <fullName evidence="11">Aquaporin</fullName>
    </recommendedName>
</protein>
<keyword evidence="4 7" id="KW-0812">Transmembrane</keyword>
<dbReference type="GO" id="GO:0015250">
    <property type="term" value="F:water channel activity"/>
    <property type="evidence" value="ECO:0007669"/>
    <property type="project" value="TreeGrafter"/>
</dbReference>
<keyword evidence="5 8" id="KW-1133">Transmembrane helix</keyword>
<dbReference type="PANTHER" id="PTHR43829">
    <property type="entry name" value="AQUAPORIN OR AQUAGLYCEROPORIN RELATED"/>
    <property type="match status" value="1"/>
</dbReference>
<evidence type="ECO:0000256" key="8">
    <source>
        <dbReference type="SAM" id="Phobius"/>
    </source>
</evidence>
<dbReference type="Pfam" id="PF00230">
    <property type="entry name" value="MIP"/>
    <property type="match status" value="1"/>
</dbReference>
<feature type="transmembrane region" description="Helical" evidence="8">
    <location>
        <begin position="262"/>
        <end position="284"/>
    </location>
</feature>
<feature type="transmembrane region" description="Helical" evidence="8">
    <location>
        <begin position="211"/>
        <end position="235"/>
    </location>
</feature>
<dbReference type="NCBIfam" id="TIGR00861">
    <property type="entry name" value="MIP"/>
    <property type="match status" value="1"/>
</dbReference>
<dbReference type="PANTHER" id="PTHR43829:SF9">
    <property type="entry name" value="AQUAPORIN-9"/>
    <property type="match status" value="1"/>
</dbReference>
<feature type="transmembrane region" description="Helical" evidence="8">
    <location>
        <begin position="82"/>
        <end position="107"/>
    </location>
</feature>
<feature type="transmembrane region" description="Helical" evidence="8">
    <location>
        <begin position="128"/>
        <end position="150"/>
    </location>
</feature>
<dbReference type="Gene3D" id="1.20.1080.10">
    <property type="entry name" value="Glycerol uptake facilitator protein"/>
    <property type="match status" value="1"/>
</dbReference>
<evidence type="ECO:0000256" key="3">
    <source>
        <dbReference type="ARBA" id="ARBA00022448"/>
    </source>
</evidence>
<dbReference type="PRINTS" id="PR00783">
    <property type="entry name" value="MINTRINSICP"/>
</dbReference>
<evidence type="ECO:0000313" key="10">
    <source>
        <dbReference type="Proteomes" id="UP000794436"/>
    </source>
</evidence>
<dbReference type="CDD" id="cd00333">
    <property type="entry name" value="MIP"/>
    <property type="match status" value="1"/>
</dbReference>
<gene>
    <name evidence="9" type="ORF">Poli38472_004651</name>
</gene>
<dbReference type="EMBL" id="SPLM01000109">
    <property type="protein sequence ID" value="TMW59582.1"/>
    <property type="molecule type" value="Genomic_DNA"/>
</dbReference>
<evidence type="ECO:0000256" key="1">
    <source>
        <dbReference type="ARBA" id="ARBA00004141"/>
    </source>
</evidence>
<evidence type="ECO:0000256" key="6">
    <source>
        <dbReference type="ARBA" id="ARBA00023136"/>
    </source>
</evidence>
<accession>A0A8K1FHC0</accession>
<reference evidence="9" key="1">
    <citation type="submission" date="2019-03" db="EMBL/GenBank/DDBJ databases">
        <title>Long read genome sequence of the mycoparasitic Pythium oligandrum ATCC 38472 isolated from sugarbeet rhizosphere.</title>
        <authorList>
            <person name="Gaulin E."/>
        </authorList>
    </citation>
    <scope>NUCLEOTIDE SEQUENCE</scope>
    <source>
        <strain evidence="9">ATCC 38472_TT</strain>
    </source>
</reference>
<keyword evidence="10" id="KW-1185">Reference proteome</keyword>
<evidence type="ECO:0008006" key="11">
    <source>
        <dbReference type="Google" id="ProtNLM"/>
    </source>
</evidence>
<organism evidence="9 10">
    <name type="scientific">Pythium oligandrum</name>
    <name type="common">Mycoparasitic fungus</name>
    <dbReference type="NCBI Taxonomy" id="41045"/>
    <lineage>
        <taxon>Eukaryota</taxon>
        <taxon>Sar</taxon>
        <taxon>Stramenopiles</taxon>
        <taxon>Oomycota</taxon>
        <taxon>Peronosporomycetes</taxon>
        <taxon>Pythiales</taxon>
        <taxon>Pythiaceae</taxon>
        <taxon>Pythium</taxon>
    </lineage>
</organism>
<evidence type="ECO:0000256" key="5">
    <source>
        <dbReference type="ARBA" id="ARBA00022989"/>
    </source>
</evidence>
<feature type="transmembrane region" description="Helical" evidence="8">
    <location>
        <begin position="52"/>
        <end position="70"/>
    </location>
</feature>
<dbReference type="GO" id="GO:0015254">
    <property type="term" value="F:glycerol channel activity"/>
    <property type="evidence" value="ECO:0007669"/>
    <property type="project" value="TreeGrafter"/>
</dbReference>
<dbReference type="InterPro" id="IPR023271">
    <property type="entry name" value="Aquaporin-like"/>
</dbReference>
<dbReference type="OrthoDB" id="3222at2759"/>
<evidence type="ECO:0000256" key="2">
    <source>
        <dbReference type="ARBA" id="ARBA00006175"/>
    </source>
</evidence>
<dbReference type="InterPro" id="IPR050363">
    <property type="entry name" value="MIP/Aquaporin"/>
</dbReference>
<dbReference type="InterPro" id="IPR000425">
    <property type="entry name" value="MIP"/>
</dbReference>
<sequence>MADHREEATLSHQEAGLVNVVNDKPEADYVGLTDGVSKKPRFAVSNPHLRECLAEFLGTFVMMVFGVGVNNQVTVSEQANGIYLSISMGWGIGVLLGIHASGGVSGAHLNPAVSTSFALFGKFPWRKVPGYIISQLLGSFVACCFVYILYYQRYDAMDPDRMTTQGTYATYPNADISIGVAFYTEVFATAMLIIGLFSIGDAQNQPAHPSAGPLHVMLLIWAIGMALGTNTGYALNPARDFPPRLFTAIAGWGSKVFTTRNYFWVPIVGPVVGGAIGGFVYKLFIENHHPKQD</sequence>
<dbReference type="AlphaFoldDB" id="A0A8K1FHC0"/>
<comment type="similarity">
    <text evidence="2 7">Belongs to the MIP/aquaporin (TC 1.A.8) family.</text>
</comment>
<dbReference type="Proteomes" id="UP000794436">
    <property type="component" value="Unassembled WGS sequence"/>
</dbReference>
<name>A0A8K1FHC0_PYTOL</name>
<dbReference type="SUPFAM" id="SSF81338">
    <property type="entry name" value="Aquaporin-like"/>
    <property type="match status" value="1"/>
</dbReference>
<keyword evidence="3 7" id="KW-0813">Transport</keyword>
<comment type="caution">
    <text evidence="9">The sequence shown here is derived from an EMBL/GenBank/DDBJ whole genome shotgun (WGS) entry which is preliminary data.</text>
</comment>
<evidence type="ECO:0000256" key="4">
    <source>
        <dbReference type="ARBA" id="ARBA00022692"/>
    </source>
</evidence>
<evidence type="ECO:0000256" key="7">
    <source>
        <dbReference type="RuleBase" id="RU000477"/>
    </source>
</evidence>
<proteinExistence type="inferred from homology"/>